<dbReference type="InterPro" id="IPR038766">
    <property type="entry name" value="Membrane_comp_ABC_pdt"/>
</dbReference>
<feature type="domain" description="ABC3 transporter permease C-terminal" evidence="7">
    <location>
        <begin position="667"/>
        <end position="786"/>
    </location>
</feature>
<evidence type="ECO:0000313" key="9">
    <source>
        <dbReference type="Proteomes" id="UP000015346"/>
    </source>
</evidence>
<keyword evidence="3 6" id="KW-0812">Transmembrane</keyword>
<feature type="transmembrane region" description="Helical" evidence="6">
    <location>
        <begin position="323"/>
        <end position="347"/>
    </location>
</feature>
<dbReference type="PATRIC" id="fig|1123069.3.peg.1524"/>
<evidence type="ECO:0000313" key="8">
    <source>
        <dbReference type="EMBL" id="EPX85834.1"/>
    </source>
</evidence>
<accession>S9SHN0</accession>
<keyword evidence="5 6" id="KW-0472">Membrane</keyword>
<dbReference type="EMBL" id="AOLV01000012">
    <property type="protein sequence ID" value="EPX85834.1"/>
    <property type="molecule type" value="Genomic_DNA"/>
</dbReference>
<dbReference type="Pfam" id="PF02687">
    <property type="entry name" value="FtsX"/>
    <property type="match status" value="2"/>
</dbReference>
<dbReference type="RefSeq" id="WP_021097644.1">
    <property type="nucleotide sequence ID" value="NZ_KE557320.1"/>
</dbReference>
<feature type="transmembrane region" description="Helical" evidence="6">
    <location>
        <begin position="21"/>
        <end position="40"/>
    </location>
</feature>
<comment type="caution">
    <text evidence="8">The sequence shown here is derived from an EMBL/GenBank/DDBJ whole genome shotgun (WGS) entry which is preliminary data.</text>
</comment>
<feature type="transmembrane region" description="Helical" evidence="6">
    <location>
        <begin position="712"/>
        <end position="739"/>
    </location>
</feature>
<evidence type="ECO:0000259" key="7">
    <source>
        <dbReference type="Pfam" id="PF02687"/>
    </source>
</evidence>
<dbReference type="Proteomes" id="UP000015346">
    <property type="component" value="Unassembled WGS sequence"/>
</dbReference>
<sequence>MTGLAGTASRALLSHWRRHPLQLFTLIAGLALATALWAGVQAINAEARASYAAASQSLDGARLVRLLPPPGRTISEAEFVALRRAGWLVSPVIEGRWGGLRIIGFDPLTAPAEVAPVALARGAEFGAFLSEEGAFAAHPETFGTLEGTGASLIGREDVPPGTALTDLRMAARLLGREGYSHLLLAPVQPLRRPPLEDVAPHLRRQEPGMHADPGALTESFHLNLTAFGLLSFAVGLFIVHGTVGLAFEQRHATVRTLRALGMPLGGLIGLMAAELAFLAAVAGLIGLVLGYLVAAALLPDVAGTLRGLYGAEVAGTLRFRPGWAASALAIAMAGTAIAAAGALHRLVTMPLLAGGTRRGGARWAARRAIRQAGAGLALLAAALAAALWGRGLVMGFATLGALMVGAALLLPLLLDRILSAGHRLARHPLARWAWADARTELPGLSLAFMALLLAMAASLGVSTMVSSFRETFRAFLDQRLAFEFYVQADTPEEAEQLLAALPEGVRAVPVMGVDLVLAGQPAEILALRDDPVYRANWRFLAARPDPWDRLAAGEGVFVSEQLARRAGLWPGTGLEIVPGLIRPVLAVYADYGNPLGQAILTEELFRTTFPGVEPLRFALHVPPDAEGILPANLSAAGLDPARLVDQHAVKTLSMQVFERTFAVTAALSMLTLGVAGFALLMSLLTLADMRLPQLAPVWALGVRRATLGWTELARALGLAALTGLVALPLGLMLAWVLLAVVNVEAFGWRLPMKLFPLDWLRLFVLALLVAALAAAWPARHLARTPPGRLLKVFADER</sequence>
<organism evidence="8 9">
    <name type="scientific">Rubellimicrobium thermophilum DSM 16684</name>
    <dbReference type="NCBI Taxonomy" id="1123069"/>
    <lineage>
        <taxon>Bacteria</taxon>
        <taxon>Pseudomonadati</taxon>
        <taxon>Pseudomonadota</taxon>
        <taxon>Alphaproteobacteria</taxon>
        <taxon>Rhodobacterales</taxon>
        <taxon>Roseobacteraceae</taxon>
        <taxon>Rubellimicrobium</taxon>
    </lineage>
</organism>
<keyword evidence="4 6" id="KW-1133">Transmembrane helix</keyword>
<dbReference type="AlphaFoldDB" id="S9SHN0"/>
<evidence type="ECO:0000256" key="4">
    <source>
        <dbReference type="ARBA" id="ARBA00022989"/>
    </source>
</evidence>
<feature type="transmembrane region" description="Helical" evidence="6">
    <location>
        <begin position="226"/>
        <end position="247"/>
    </location>
</feature>
<dbReference type="HOGENOM" id="CLU_012341_0_1_5"/>
<comment type="subcellular location">
    <subcellularLocation>
        <location evidence="1">Cell membrane</location>
        <topology evidence="1">Multi-pass membrane protein</topology>
    </subcellularLocation>
</comment>
<feature type="transmembrane region" description="Helical" evidence="6">
    <location>
        <begin position="441"/>
        <end position="461"/>
    </location>
</feature>
<dbReference type="PANTHER" id="PTHR30287:SF2">
    <property type="entry name" value="BLL1001 PROTEIN"/>
    <property type="match status" value="1"/>
</dbReference>
<feature type="transmembrane region" description="Helical" evidence="6">
    <location>
        <begin position="368"/>
        <end position="388"/>
    </location>
</feature>
<feature type="transmembrane region" description="Helical" evidence="6">
    <location>
        <begin position="267"/>
        <end position="298"/>
    </location>
</feature>
<evidence type="ECO:0000256" key="6">
    <source>
        <dbReference type="SAM" id="Phobius"/>
    </source>
</evidence>
<proteinExistence type="predicted"/>
<dbReference type="PANTHER" id="PTHR30287">
    <property type="entry name" value="MEMBRANE COMPONENT OF PREDICTED ABC SUPERFAMILY METABOLITE UPTAKE TRANSPORTER"/>
    <property type="match status" value="1"/>
</dbReference>
<evidence type="ECO:0000256" key="5">
    <source>
        <dbReference type="ARBA" id="ARBA00023136"/>
    </source>
</evidence>
<keyword evidence="9" id="KW-1185">Reference proteome</keyword>
<evidence type="ECO:0000256" key="1">
    <source>
        <dbReference type="ARBA" id="ARBA00004651"/>
    </source>
</evidence>
<name>S9SHN0_9RHOB</name>
<reference evidence="8 9" key="1">
    <citation type="journal article" date="2013" name="Stand. Genomic Sci.">
        <title>Genome sequence of the reddish-pigmented Rubellimicrobium thermophilum type strain (DSM 16684(T)), a member of the Roseobacter clade.</title>
        <authorList>
            <person name="Fiebig A."/>
            <person name="Riedel T."/>
            <person name="Gronow S."/>
            <person name="Petersen J."/>
            <person name="Klenk H.P."/>
            <person name="Goker M."/>
        </authorList>
    </citation>
    <scope>NUCLEOTIDE SEQUENCE [LARGE SCALE GENOMIC DNA]</scope>
    <source>
        <strain evidence="8 9">DSM 16684</strain>
    </source>
</reference>
<feature type="domain" description="ABC3 transporter permease C-terminal" evidence="7">
    <location>
        <begin position="226"/>
        <end position="339"/>
    </location>
</feature>
<dbReference type="InterPro" id="IPR003838">
    <property type="entry name" value="ABC3_permease_C"/>
</dbReference>
<evidence type="ECO:0000256" key="2">
    <source>
        <dbReference type="ARBA" id="ARBA00022475"/>
    </source>
</evidence>
<keyword evidence="2" id="KW-1003">Cell membrane</keyword>
<dbReference type="OrthoDB" id="343744at2"/>
<gene>
    <name evidence="8" type="ORF">ruthe_01555</name>
</gene>
<dbReference type="STRING" id="1123069.ruthe_01555"/>
<dbReference type="GO" id="GO:0005886">
    <property type="term" value="C:plasma membrane"/>
    <property type="evidence" value="ECO:0007669"/>
    <property type="project" value="UniProtKB-SubCell"/>
</dbReference>
<evidence type="ECO:0000256" key="3">
    <source>
        <dbReference type="ARBA" id="ARBA00022692"/>
    </source>
</evidence>
<feature type="transmembrane region" description="Helical" evidence="6">
    <location>
        <begin position="661"/>
        <end position="684"/>
    </location>
</feature>
<feature type="transmembrane region" description="Helical" evidence="6">
    <location>
        <begin position="759"/>
        <end position="778"/>
    </location>
</feature>
<feature type="transmembrane region" description="Helical" evidence="6">
    <location>
        <begin position="394"/>
        <end position="414"/>
    </location>
</feature>
<protein>
    <submittedName>
        <fullName evidence="8">ABC-type antimicrobial peptide transport system, permease component</fullName>
    </submittedName>
</protein>